<dbReference type="InterPro" id="IPR007066">
    <property type="entry name" value="RNA_pol_Rpb1_3"/>
</dbReference>
<dbReference type="GO" id="GO:0000428">
    <property type="term" value="C:DNA-directed RNA polymerase complex"/>
    <property type="evidence" value="ECO:0007669"/>
    <property type="project" value="UniProtKB-KW"/>
</dbReference>
<dbReference type="eggNOG" id="COG0086">
    <property type="taxonomic scope" value="Bacteria"/>
</dbReference>
<organism evidence="15 16">
    <name type="scientific">Sphaerobacter thermophilus (strain ATCC 49802 / DSM 20745 / KCCM 41009 / NCIMB 13125 / S 6022)</name>
    <dbReference type="NCBI Taxonomy" id="479434"/>
    <lineage>
        <taxon>Bacteria</taxon>
        <taxon>Pseudomonadati</taxon>
        <taxon>Thermomicrobiota</taxon>
        <taxon>Thermomicrobia</taxon>
        <taxon>Sphaerobacterales</taxon>
        <taxon>Sphaerobacterineae</taxon>
        <taxon>Sphaerobacteraceae</taxon>
        <taxon>Sphaerobacter</taxon>
    </lineage>
</organism>
<dbReference type="GO" id="GO:0000287">
    <property type="term" value="F:magnesium ion binding"/>
    <property type="evidence" value="ECO:0007669"/>
    <property type="project" value="UniProtKB-UniRule"/>
</dbReference>
<feature type="binding site" evidence="10">
    <location>
        <position position="969"/>
    </location>
    <ligand>
        <name>Zn(2+)</name>
        <dbReference type="ChEBI" id="CHEBI:29105"/>
        <label>2</label>
    </ligand>
</feature>
<keyword evidence="6 10" id="KW-0862">Zinc</keyword>
<feature type="region of interest" description="Disordered" evidence="13">
    <location>
        <begin position="1426"/>
        <end position="1479"/>
    </location>
</feature>
<reference evidence="16" key="1">
    <citation type="submission" date="2009-11" db="EMBL/GenBank/DDBJ databases">
        <title>The complete chromosome 1 of Sphaerobacter thermophilus DSM 20745.</title>
        <authorList>
            <person name="Lucas S."/>
            <person name="Copeland A."/>
            <person name="Lapidus A."/>
            <person name="Glavina del Rio T."/>
            <person name="Dalin E."/>
            <person name="Tice H."/>
            <person name="Bruce D."/>
            <person name="Goodwin L."/>
            <person name="Pitluck S."/>
            <person name="Kyrpides N."/>
            <person name="Mavromatis K."/>
            <person name="Ivanova N."/>
            <person name="Mikhailova N."/>
            <person name="LaButti K.M."/>
            <person name="Clum A."/>
            <person name="Sun H.I."/>
            <person name="Brettin T."/>
            <person name="Detter J.C."/>
            <person name="Han C."/>
            <person name="Larimer F."/>
            <person name="Land M."/>
            <person name="Hauser L."/>
            <person name="Markowitz V."/>
            <person name="Cheng J.F."/>
            <person name="Hugenholtz P."/>
            <person name="Woyke T."/>
            <person name="Wu D."/>
            <person name="Steenblock K."/>
            <person name="Schneider S."/>
            <person name="Pukall R."/>
            <person name="Goeker M."/>
            <person name="Klenk H.P."/>
            <person name="Eisen J.A."/>
        </authorList>
    </citation>
    <scope>NUCLEOTIDE SEQUENCE [LARGE SCALE GENOMIC DNA]</scope>
    <source>
        <strain evidence="16">ATCC 49802 / DSM 20745 / S 6022</strain>
    </source>
</reference>
<dbReference type="Pfam" id="PF04998">
    <property type="entry name" value="RNA_pol_Rpb1_5"/>
    <property type="match status" value="1"/>
</dbReference>
<dbReference type="Pfam" id="PF00623">
    <property type="entry name" value="RNA_pol_Rpb1_2"/>
    <property type="match status" value="1"/>
</dbReference>
<dbReference type="Pfam" id="PF04997">
    <property type="entry name" value="RNA_pol_Rpb1_1"/>
    <property type="match status" value="2"/>
</dbReference>
<comment type="subunit">
    <text evidence="10">The RNAP catalytic core consists of 2 alpha, 1 beta, 1 beta' and 1 omega subunit. When a sigma factor is associated with the core the holoenzyme is formed, which can initiate transcription.</text>
</comment>
<evidence type="ECO:0000256" key="12">
    <source>
        <dbReference type="SAM" id="Coils"/>
    </source>
</evidence>
<dbReference type="Gene3D" id="1.10.1790.20">
    <property type="match status" value="2"/>
</dbReference>
<feature type="binding site" evidence="10">
    <location>
        <position position="642"/>
    </location>
    <ligand>
        <name>Mg(2+)</name>
        <dbReference type="ChEBI" id="CHEBI:18420"/>
    </ligand>
</feature>
<dbReference type="STRING" id="479434.Sthe_1030"/>
<name>D1C2J9_SPHTD</name>
<dbReference type="PANTHER" id="PTHR19376">
    <property type="entry name" value="DNA-DIRECTED RNA POLYMERASE"/>
    <property type="match status" value="1"/>
</dbReference>
<evidence type="ECO:0000256" key="9">
    <source>
        <dbReference type="ARBA" id="ARBA00048552"/>
    </source>
</evidence>
<dbReference type="InParanoid" id="D1C2J9"/>
<feature type="binding site" evidence="10">
    <location>
        <position position="1051"/>
    </location>
    <ligand>
        <name>Zn(2+)</name>
        <dbReference type="ChEBI" id="CHEBI:29105"/>
        <label>2</label>
    </ligand>
</feature>
<evidence type="ECO:0000256" key="2">
    <source>
        <dbReference type="ARBA" id="ARBA00022478"/>
    </source>
</evidence>
<feature type="domain" description="RNA polymerase N-terminal" evidence="14">
    <location>
        <begin position="415"/>
        <end position="694"/>
    </location>
</feature>
<dbReference type="PANTHER" id="PTHR19376:SF54">
    <property type="entry name" value="DNA-DIRECTED RNA POLYMERASE SUBUNIT BETA"/>
    <property type="match status" value="1"/>
</dbReference>
<dbReference type="GO" id="GO:0008270">
    <property type="term" value="F:zinc ion binding"/>
    <property type="evidence" value="ECO:0007669"/>
    <property type="project" value="UniProtKB-UniRule"/>
</dbReference>
<dbReference type="Gene3D" id="2.40.40.20">
    <property type="match status" value="1"/>
</dbReference>
<keyword evidence="3 10" id="KW-0808">Transferase</keyword>
<dbReference type="GO" id="GO:0006351">
    <property type="term" value="P:DNA-templated transcription"/>
    <property type="evidence" value="ECO:0007669"/>
    <property type="project" value="UniProtKB-UniRule"/>
</dbReference>
<dbReference type="HOGENOM" id="CLU_000524_3_1_0"/>
<dbReference type="InterPro" id="IPR012754">
    <property type="entry name" value="DNA-dir_RpoC_beta_prime_bact"/>
</dbReference>
<sequence>MQTMSIGRRSRDSHQGLDVNDFDAIRISLASPEAIRSWSHGEVTKPETINYRTLRPEHGGLFCERIFGPTRDFECYCGKYKRVRHAGTICDKCGVEVTRSKVRRERMGHIELAAPVAHIWYVKGTPSRLGLLLDISPRNLERVLYFASYLVTEVDEEKREALIREIYEELEAELAELDRELEARTADITSAIEAELSHLRAGAESLGQSVEQRLAEQKAELDQEATAVRERLESLLGEAAPEEIVFRGRTIVREGEAVNEDRLQALSEAVNEEREELERQAEHDVTSGQALAEAEQDQLRYDADEKTRQIVQEYEQQKQALRAEAEAMVRAISDLKPLQVLTETQYREAMELAPGVFKAGMGAEAVYEVVSKMDLDKLSAELRQEIHSVSGQRRKKAAKRLRVVEALRKSGNRPEWMIFTVLPVIPPDLRPMVQLDGGRFATSDLNDLYRRVINRNNRLKRLLELGAPDIIVRNEKRMLQEAVDALIDNGRRGRVVSGSGKHKLKSLSDMLKGKQGRFRQNLLGKRVDYSGRSVIVVGPDLKLHQCGLPKRMALELFKPFVMQKLVAQGYAHNIKAAKRLVERVDPHVWDVLEQVIADYLVLLNRAPTLHRLGIQAFEVKLIEGSAIQLHPLVCAAFNADFDGDQMAVHVPLSAAAQQEARERMLSTRNLLDPSDGDPVITPTQDIVLGCYYMTLPRPGARGEGKVFAGPHEVELAYRTGVVDLQAQIKVRLELNGSGPQLVDTTVGRVLLNEVIPDELGFWNETMDRKALRRLVAACYRELGPEVTAEMADNIKTIGFNYATKGGLTIGLTDVHIPESKEAIIAAADAKVEEVERQYRRGLITDAERHREVVNIWNDARDELAKAVEAGLGVNNALYMMSTSGAKGNINQISQMAGMRGLMLDPGGKIIDLPIRSNFREGLSVLEYFISTHGARKGLADTALRTADSGYLTRRLVDVAQDVIVTVDDCGTEEGMRIEVDSMPDTESFIGRIVGRMAAQPVVDPNTGEILVERNGEITEAIARDLVARGVPRVDVRTPMQCEAEHGVCRYCYGRNLASGQLVDLGEAVGIIAAQSIGEPGTQLTMRTFHTGGVAGEDITTGLPRVEELFEAREPKGKAILAEHDGVVHIVEDESGRRILLSREEIVTDVMALPEGYQVLVADGETVAVGQVLASPPEGVEGDPVVASMDGVVFLDGQEFVLRHEETQTTEYQVPASAHIRVNDGDTVTTGTQLTDGNLDPQQILQTMGRAAVQRYLVDEVQKVYKSQGVVTNDKHIEVIVRQMLRKVAVEDPGDTDLLVGELIDRFTFNRINEEIIAEGGEPATAQQVLLGITKASLATESFLSAASFQETTRVLTEAAIHGKVDYLRGLKENVIIGKLIPAGSGFWARKRKAEGLTAHDEASLAAMQEEQLRQPTSIEEVKEQLEGQASALPASTGVAVAEAPEAQLPAGSGDDTSPASAEPGAEAESEAAEGEGGEE</sequence>
<evidence type="ECO:0000313" key="15">
    <source>
        <dbReference type="EMBL" id="ACZ38466.1"/>
    </source>
</evidence>
<dbReference type="SUPFAM" id="SSF64484">
    <property type="entry name" value="beta and beta-prime subunits of DNA dependent RNA-polymerase"/>
    <property type="match status" value="1"/>
</dbReference>
<gene>
    <name evidence="10" type="primary">rpoC</name>
    <name evidence="15" type="ordered locus">Sthe_1030</name>
</gene>
<feature type="coiled-coil region" evidence="12">
    <location>
        <begin position="211"/>
        <end position="331"/>
    </location>
</feature>
<feature type="binding site" evidence="10">
    <location>
        <position position="1048"/>
    </location>
    <ligand>
        <name>Zn(2+)</name>
        <dbReference type="ChEBI" id="CHEBI:29105"/>
        <label>2</label>
    </ligand>
</feature>
<keyword evidence="2 10" id="KW-0240">DNA-directed RNA polymerase</keyword>
<evidence type="ECO:0000313" key="16">
    <source>
        <dbReference type="Proteomes" id="UP000002027"/>
    </source>
</evidence>
<dbReference type="KEGG" id="sti:Sthe_1030"/>
<dbReference type="Gene3D" id="4.10.860.120">
    <property type="entry name" value="RNA polymerase II, clamp domain"/>
    <property type="match status" value="1"/>
</dbReference>
<dbReference type="HAMAP" id="MF_01322">
    <property type="entry name" value="RNApol_bact_RpoC"/>
    <property type="match status" value="1"/>
</dbReference>
<evidence type="ECO:0000259" key="14">
    <source>
        <dbReference type="SMART" id="SM00663"/>
    </source>
</evidence>
<dbReference type="NCBIfam" id="TIGR02386">
    <property type="entry name" value="rpoC_TIGR"/>
    <property type="match status" value="1"/>
</dbReference>
<dbReference type="InterPro" id="IPR038120">
    <property type="entry name" value="Rpb1_funnel_sf"/>
</dbReference>
<dbReference type="CDD" id="cd01609">
    <property type="entry name" value="RNAP_beta'_N"/>
    <property type="match status" value="1"/>
</dbReference>
<dbReference type="CDD" id="cd02655">
    <property type="entry name" value="RNAP_beta'_C"/>
    <property type="match status" value="1"/>
</dbReference>
<evidence type="ECO:0000256" key="11">
    <source>
        <dbReference type="RuleBase" id="RU004279"/>
    </source>
</evidence>
<keyword evidence="5 10" id="KW-0479">Metal-binding</keyword>
<dbReference type="Pfam" id="PF05000">
    <property type="entry name" value="RNA_pol_Rpb1_4"/>
    <property type="match status" value="1"/>
</dbReference>
<feature type="coiled-coil region" evidence="12">
    <location>
        <begin position="160"/>
        <end position="187"/>
    </location>
</feature>
<dbReference type="InterPro" id="IPR044893">
    <property type="entry name" value="RNA_pol_Rpb1_clamp_domain"/>
</dbReference>
<feature type="binding site" evidence="10">
    <location>
        <position position="93"/>
    </location>
    <ligand>
        <name>Zn(2+)</name>
        <dbReference type="ChEBI" id="CHEBI:29105"/>
        <label>1</label>
    </ligand>
</feature>
<comment type="cofactor">
    <cofactor evidence="10">
        <name>Mg(2+)</name>
        <dbReference type="ChEBI" id="CHEBI:18420"/>
    </cofactor>
    <text evidence="10">Binds 1 Mg(2+) ion per subunit.</text>
</comment>
<dbReference type="Gene3D" id="1.10.274.100">
    <property type="entry name" value="RNA polymerase Rpb1, domain 3"/>
    <property type="match status" value="2"/>
</dbReference>
<evidence type="ECO:0000256" key="1">
    <source>
        <dbReference type="ARBA" id="ARBA00006460"/>
    </source>
</evidence>
<feature type="binding site" evidence="10">
    <location>
        <position position="75"/>
    </location>
    <ligand>
        <name>Zn(2+)</name>
        <dbReference type="ChEBI" id="CHEBI:29105"/>
        <label>1</label>
    </ligand>
</feature>
<dbReference type="EMBL" id="CP001823">
    <property type="protein sequence ID" value="ACZ38466.1"/>
    <property type="molecule type" value="Genomic_DNA"/>
</dbReference>
<reference evidence="15 16" key="2">
    <citation type="journal article" date="2010" name="Stand. Genomic Sci.">
        <title>Complete genome sequence of Desulfohalobium retbaense type strain (HR(100)).</title>
        <authorList>
            <person name="Spring S."/>
            <person name="Nolan M."/>
            <person name="Lapidus A."/>
            <person name="Glavina Del Rio T."/>
            <person name="Copeland A."/>
            <person name="Tice H."/>
            <person name="Cheng J.F."/>
            <person name="Lucas S."/>
            <person name="Land M."/>
            <person name="Chen F."/>
            <person name="Bruce D."/>
            <person name="Goodwin L."/>
            <person name="Pitluck S."/>
            <person name="Ivanova N."/>
            <person name="Mavromatis K."/>
            <person name="Mikhailova N."/>
            <person name="Pati A."/>
            <person name="Chen A."/>
            <person name="Palaniappan K."/>
            <person name="Hauser L."/>
            <person name="Chang Y.J."/>
            <person name="Jeffries C.D."/>
            <person name="Munk C."/>
            <person name="Kiss H."/>
            <person name="Chain P."/>
            <person name="Han C."/>
            <person name="Brettin T."/>
            <person name="Detter J.C."/>
            <person name="Schuler E."/>
            <person name="Goker M."/>
            <person name="Rohde M."/>
            <person name="Bristow J."/>
            <person name="Eisen J.A."/>
            <person name="Markowitz V."/>
            <person name="Hugenholtz P."/>
            <person name="Kyrpides N.C."/>
            <person name="Klenk H.P."/>
        </authorList>
    </citation>
    <scope>NUCLEOTIDE SEQUENCE [LARGE SCALE GENOMIC DNA]</scope>
    <source>
        <strain evidence="16">ATCC 49802 / DSM 20745 / S 6022</strain>
    </source>
</reference>
<evidence type="ECO:0000256" key="7">
    <source>
        <dbReference type="ARBA" id="ARBA00022842"/>
    </source>
</evidence>
<dbReference type="InterPro" id="IPR042102">
    <property type="entry name" value="RNA_pol_Rpb1_3_sf"/>
</dbReference>
<dbReference type="RefSeq" id="WP_012871513.1">
    <property type="nucleotide sequence ID" value="NC_013523.1"/>
</dbReference>
<dbReference type="Gene3D" id="1.10.40.90">
    <property type="match status" value="1"/>
</dbReference>
<dbReference type="EC" id="2.7.7.6" evidence="10"/>
<dbReference type="Pfam" id="PF04983">
    <property type="entry name" value="RNA_pol_Rpb1_3"/>
    <property type="match status" value="1"/>
</dbReference>
<keyword evidence="16" id="KW-1185">Reference proteome</keyword>
<dbReference type="Gene3D" id="1.10.150.390">
    <property type="match status" value="1"/>
</dbReference>
<accession>D1C2J9</accession>
<feature type="binding site" evidence="10">
    <location>
        <position position="90"/>
    </location>
    <ligand>
        <name>Zn(2+)</name>
        <dbReference type="ChEBI" id="CHEBI:29105"/>
        <label>1</label>
    </ligand>
</feature>
<dbReference type="GO" id="GO:0003899">
    <property type="term" value="F:DNA-directed RNA polymerase activity"/>
    <property type="evidence" value="ECO:0007669"/>
    <property type="project" value="UniProtKB-UniRule"/>
</dbReference>
<dbReference type="GO" id="GO:0003677">
    <property type="term" value="F:DNA binding"/>
    <property type="evidence" value="ECO:0007669"/>
    <property type="project" value="UniProtKB-UniRule"/>
</dbReference>
<evidence type="ECO:0000256" key="3">
    <source>
        <dbReference type="ARBA" id="ARBA00022679"/>
    </source>
</evidence>
<dbReference type="Gene3D" id="2.40.50.100">
    <property type="match status" value="2"/>
</dbReference>
<evidence type="ECO:0000256" key="10">
    <source>
        <dbReference type="HAMAP-Rule" id="MF_01322"/>
    </source>
</evidence>
<dbReference type="InterPro" id="IPR007081">
    <property type="entry name" value="RNA_pol_Rpb1_5"/>
</dbReference>
<dbReference type="SMART" id="SM00663">
    <property type="entry name" value="RPOLA_N"/>
    <property type="match status" value="1"/>
</dbReference>
<comment type="function">
    <text evidence="10 11">DNA-dependent RNA polymerase catalyzes the transcription of DNA into RNA using the four ribonucleoside triphosphates as substrates.</text>
</comment>
<keyword evidence="8 10" id="KW-0804">Transcription</keyword>
<dbReference type="Proteomes" id="UP000002027">
    <property type="component" value="Chromosome 1"/>
</dbReference>
<keyword evidence="12" id="KW-0175">Coiled coil</keyword>
<comment type="cofactor">
    <cofactor evidence="10">
        <name>Zn(2+)</name>
        <dbReference type="ChEBI" id="CHEBI:29105"/>
    </cofactor>
    <text evidence="10">Binds 2 Zn(2+) ions per subunit.</text>
</comment>
<protein>
    <recommendedName>
        <fullName evidence="10">DNA-directed RNA polymerase subunit beta'</fullName>
        <shortName evidence="10">RNAP subunit beta'</shortName>
        <ecNumber evidence="10">2.7.7.6</ecNumber>
    </recommendedName>
    <alternativeName>
        <fullName evidence="10">RNA polymerase subunit beta'</fullName>
    </alternativeName>
    <alternativeName>
        <fullName evidence="10">Transcriptase subunit beta'</fullName>
    </alternativeName>
</protein>
<dbReference type="FunCoup" id="D1C2J9">
    <property type="interactions" value="412"/>
</dbReference>
<feature type="binding site" evidence="10">
    <location>
        <position position="640"/>
    </location>
    <ligand>
        <name>Mg(2+)</name>
        <dbReference type="ChEBI" id="CHEBI:18420"/>
    </ligand>
</feature>
<dbReference type="Gene3D" id="1.10.132.30">
    <property type="match status" value="1"/>
</dbReference>
<dbReference type="InterPro" id="IPR007080">
    <property type="entry name" value="RNA_pol_Rpb1_1"/>
</dbReference>
<dbReference type="InterPro" id="IPR045867">
    <property type="entry name" value="DNA-dir_RpoC_beta_prime"/>
</dbReference>
<dbReference type="FunFam" id="4.10.860.120:FF:000001">
    <property type="entry name" value="DNA-directed RNA polymerase subunit beta"/>
    <property type="match status" value="1"/>
</dbReference>
<evidence type="ECO:0000256" key="8">
    <source>
        <dbReference type="ARBA" id="ARBA00023163"/>
    </source>
</evidence>
<evidence type="ECO:0000256" key="5">
    <source>
        <dbReference type="ARBA" id="ARBA00022723"/>
    </source>
</evidence>
<feature type="binding site" evidence="10">
    <location>
        <position position="644"/>
    </location>
    <ligand>
        <name>Mg(2+)</name>
        <dbReference type="ChEBI" id="CHEBI:18420"/>
    </ligand>
</feature>
<keyword evidence="7 10" id="KW-0460">Magnesium</keyword>
<feature type="binding site" evidence="10">
    <location>
        <position position="1041"/>
    </location>
    <ligand>
        <name>Zn(2+)</name>
        <dbReference type="ChEBI" id="CHEBI:29105"/>
        <label>2</label>
    </ligand>
</feature>
<feature type="binding site" evidence="10">
    <location>
        <position position="77"/>
    </location>
    <ligand>
        <name>Zn(2+)</name>
        <dbReference type="ChEBI" id="CHEBI:29105"/>
        <label>1</label>
    </ligand>
</feature>
<evidence type="ECO:0000256" key="4">
    <source>
        <dbReference type="ARBA" id="ARBA00022695"/>
    </source>
</evidence>
<dbReference type="InterPro" id="IPR006592">
    <property type="entry name" value="RNA_pol_N"/>
</dbReference>
<comment type="similarity">
    <text evidence="1 10 11">Belongs to the RNA polymerase beta' chain family.</text>
</comment>
<dbReference type="InterPro" id="IPR000722">
    <property type="entry name" value="RNA_pol_asu"/>
</dbReference>
<feature type="compositionally biased region" description="Acidic residues" evidence="13">
    <location>
        <begin position="1465"/>
        <end position="1479"/>
    </location>
</feature>
<evidence type="ECO:0000256" key="13">
    <source>
        <dbReference type="SAM" id="MobiDB-lite"/>
    </source>
</evidence>
<keyword evidence="4 10" id="KW-0548">Nucleotidyltransferase</keyword>
<dbReference type="InterPro" id="IPR007083">
    <property type="entry name" value="RNA_pol_Rpb1_4"/>
</dbReference>
<proteinExistence type="inferred from homology"/>
<evidence type="ECO:0000256" key="6">
    <source>
        <dbReference type="ARBA" id="ARBA00022833"/>
    </source>
</evidence>
<comment type="catalytic activity">
    <reaction evidence="9 10 11">
        <text>RNA(n) + a ribonucleoside 5'-triphosphate = RNA(n+1) + diphosphate</text>
        <dbReference type="Rhea" id="RHEA:21248"/>
        <dbReference type="Rhea" id="RHEA-COMP:14527"/>
        <dbReference type="Rhea" id="RHEA-COMP:17342"/>
        <dbReference type="ChEBI" id="CHEBI:33019"/>
        <dbReference type="ChEBI" id="CHEBI:61557"/>
        <dbReference type="ChEBI" id="CHEBI:140395"/>
        <dbReference type="EC" id="2.7.7.6"/>
    </reaction>
</comment>